<feature type="domain" description="Zn(2)-C6 fungal-type" evidence="6">
    <location>
        <begin position="51"/>
        <end position="79"/>
    </location>
</feature>
<evidence type="ECO:0000256" key="1">
    <source>
        <dbReference type="ARBA" id="ARBA00023015"/>
    </source>
</evidence>
<dbReference type="InterPro" id="IPR036864">
    <property type="entry name" value="Zn2-C6_fun-type_DNA-bd_sf"/>
</dbReference>
<evidence type="ECO:0000256" key="3">
    <source>
        <dbReference type="ARBA" id="ARBA00023163"/>
    </source>
</evidence>
<keyword evidence="1" id="KW-0805">Transcription regulation</keyword>
<evidence type="ECO:0000259" key="6">
    <source>
        <dbReference type="Pfam" id="PF00172"/>
    </source>
</evidence>
<protein>
    <recommendedName>
        <fullName evidence="6">Zn(2)-C6 fungal-type domain-containing protein</fullName>
    </recommendedName>
</protein>
<proteinExistence type="predicted"/>
<dbReference type="OrthoDB" id="4116913at2759"/>
<dbReference type="InterPro" id="IPR001138">
    <property type="entry name" value="Zn2Cys6_DnaBD"/>
</dbReference>
<dbReference type="EMBL" id="KZ559517">
    <property type="protein sequence ID" value="PLN83667.1"/>
    <property type="molecule type" value="Genomic_DNA"/>
</dbReference>
<dbReference type="GO" id="GO:0009893">
    <property type="term" value="P:positive regulation of metabolic process"/>
    <property type="evidence" value="ECO:0007669"/>
    <property type="project" value="UniProtKB-ARBA"/>
</dbReference>
<dbReference type="Pfam" id="PF00172">
    <property type="entry name" value="Zn_clus"/>
    <property type="match status" value="1"/>
</dbReference>
<keyword evidence="8" id="KW-1185">Reference proteome</keyword>
<dbReference type="GO" id="GO:0003677">
    <property type="term" value="F:DNA binding"/>
    <property type="evidence" value="ECO:0007669"/>
    <property type="project" value="UniProtKB-KW"/>
</dbReference>
<accession>A0A2J5I1F5</accession>
<feature type="region of interest" description="Disordered" evidence="5">
    <location>
        <begin position="1"/>
        <end position="20"/>
    </location>
</feature>
<evidence type="ECO:0000256" key="2">
    <source>
        <dbReference type="ARBA" id="ARBA00023125"/>
    </source>
</evidence>
<evidence type="ECO:0000313" key="8">
    <source>
        <dbReference type="Proteomes" id="UP000235023"/>
    </source>
</evidence>
<sequence>MSDRRAPSWRSTPRKPRRRACDSCFKKKVRQRALVGNNVTLILPLIPGDQQIQCDAEFPQCNWCKHHNLACTYNRIRKQADAWYDCESMIYIISSALKSRQTKDSPTNSQ</sequence>
<name>A0A2J5I1F5_9EURO</name>
<reference evidence="8" key="1">
    <citation type="submission" date="2017-12" db="EMBL/GenBank/DDBJ databases">
        <authorList>
            <consortium name="DOE Joint Genome Institute"/>
            <person name="Mondo S.J."/>
            <person name="Kjaerbolling I."/>
            <person name="Vesth T.C."/>
            <person name="Frisvad J.C."/>
            <person name="Nybo J.L."/>
            <person name="Theobald S."/>
            <person name="Kuo A."/>
            <person name="Bowyer P."/>
            <person name="Matsuda Y."/>
            <person name="Lyhne E.K."/>
            <person name="Kogle M.E."/>
            <person name="Clum A."/>
            <person name="Lipzen A."/>
            <person name="Salamov A."/>
            <person name="Ngan C.Y."/>
            <person name="Daum C."/>
            <person name="Chiniquy J."/>
            <person name="Barry K."/>
            <person name="LaButti K."/>
            <person name="Haridas S."/>
            <person name="Simmons B.A."/>
            <person name="Magnuson J.K."/>
            <person name="Mortensen U.H."/>
            <person name="Larsen T.O."/>
            <person name="Grigoriev I.V."/>
            <person name="Baker S.E."/>
            <person name="Andersen M.R."/>
            <person name="Nordberg H.P."/>
            <person name="Cantor M.N."/>
            <person name="Hua S.X."/>
        </authorList>
    </citation>
    <scope>NUCLEOTIDE SEQUENCE [LARGE SCALE GENOMIC DNA]</scope>
    <source>
        <strain evidence="8">IBT 19404</strain>
    </source>
</reference>
<evidence type="ECO:0000256" key="5">
    <source>
        <dbReference type="SAM" id="MobiDB-lite"/>
    </source>
</evidence>
<dbReference type="GO" id="GO:0008270">
    <property type="term" value="F:zinc ion binding"/>
    <property type="evidence" value="ECO:0007669"/>
    <property type="project" value="InterPro"/>
</dbReference>
<dbReference type="SUPFAM" id="SSF57701">
    <property type="entry name" value="Zn2/Cys6 DNA-binding domain"/>
    <property type="match status" value="1"/>
</dbReference>
<gene>
    <name evidence="7" type="ORF">BDW42DRAFT_164393</name>
</gene>
<keyword evidence="2" id="KW-0238">DNA-binding</keyword>
<evidence type="ECO:0000256" key="4">
    <source>
        <dbReference type="ARBA" id="ARBA00023242"/>
    </source>
</evidence>
<evidence type="ECO:0000313" key="7">
    <source>
        <dbReference type="EMBL" id="PLN83667.1"/>
    </source>
</evidence>
<dbReference type="AlphaFoldDB" id="A0A2J5I1F5"/>
<keyword evidence="3" id="KW-0804">Transcription</keyword>
<dbReference type="Proteomes" id="UP000235023">
    <property type="component" value="Unassembled WGS sequence"/>
</dbReference>
<dbReference type="Gene3D" id="4.10.240.10">
    <property type="entry name" value="Zn(2)-C6 fungal-type DNA-binding domain"/>
    <property type="match status" value="1"/>
</dbReference>
<keyword evidence="4" id="KW-0539">Nucleus</keyword>
<dbReference type="GO" id="GO:0000981">
    <property type="term" value="F:DNA-binding transcription factor activity, RNA polymerase II-specific"/>
    <property type="evidence" value="ECO:0007669"/>
    <property type="project" value="InterPro"/>
</dbReference>
<organism evidence="7 8">
    <name type="scientific">Aspergillus taichungensis</name>
    <dbReference type="NCBI Taxonomy" id="482145"/>
    <lineage>
        <taxon>Eukaryota</taxon>
        <taxon>Fungi</taxon>
        <taxon>Dikarya</taxon>
        <taxon>Ascomycota</taxon>
        <taxon>Pezizomycotina</taxon>
        <taxon>Eurotiomycetes</taxon>
        <taxon>Eurotiomycetidae</taxon>
        <taxon>Eurotiales</taxon>
        <taxon>Aspergillaceae</taxon>
        <taxon>Aspergillus</taxon>
        <taxon>Aspergillus subgen. Circumdati</taxon>
    </lineage>
</organism>